<dbReference type="InterPro" id="IPR008201">
    <property type="entry name" value="HepT-like"/>
</dbReference>
<organism evidence="4 5">
    <name type="scientific">Cutibacterium namnetense</name>
    <dbReference type="NCBI Taxonomy" id="1574624"/>
    <lineage>
        <taxon>Bacteria</taxon>
        <taxon>Bacillati</taxon>
        <taxon>Actinomycetota</taxon>
        <taxon>Actinomycetes</taxon>
        <taxon>Propionibacteriales</taxon>
        <taxon>Propionibacteriaceae</taxon>
        <taxon>Cutibacterium</taxon>
    </lineage>
</organism>
<evidence type="ECO:0000313" key="5">
    <source>
        <dbReference type="Proteomes" id="UP000256324"/>
    </source>
</evidence>
<dbReference type="Proteomes" id="UP000256324">
    <property type="component" value="Unassembled WGS sequence"/>
</dbReference>
<evidence type="ECO:0000256" key="2">
    <source>
        <dbReference type="ARBA" id="ARBA00022722"/>
    </source>
</evidence>
<keyword evidence="1" id="KW-1277">Toxin-antitoxin system</keyword>
<keyword evidence="2" id="KW-0540">Nuclease</keyword>
<comment type="caution">
    <text evidence="4">The sequence shown here is derived from an EMBL/GenBank/DDBJ whole genome shotgun (WGS) entry which is preliminary data.</text>
</comment>
<keyword evidence="5" id="KW-1185">Reference proteome</keyword>
<evidence type="ECO:0000256" key="1">
    <source>
        <dbReference type="ARBA" id="ARBA00022649"/>
    </source>
</evidence>
<dbReference type="EMBL" id="PCZS01000005">
    <property type="protein sequence ID" value="REB68146.1"/>
    <property type="molecule type" value="Genomic_DNA"/>
</dbReference>
<evidence type="ECO:0000313" key="4">
    <source>
        <dbReference type="EMBL" id="REB68146.1"/>
    </source>
</evidence>
<dbReference type="Pfam" id="PF01934">
    <property type="entry name" value="HepT-like"/>
    <property type="match status" value="1"/>
</dbReference>
<name>A0ABX9I7S0_9ACTN</name>
<evidence type="ECO:0000256" key="3">
    <source>
        <dbReference type="ARBA" id="ARBA00022801"/>
    </source>
</evidence>
<protein>
    <submittedName>
        <fullName evidence="4">DUF86 domain-containing protein</fullName>
    </submittedName>
</protein>
<proteinExistence type="predicted"/>
<accession>A0ABX9I7S0</accession>
<gene>
    <name evidence="4" type="ORF">CP880_11340</name>
</gene>
<reference evidence="4 5" key="1">
    <citation type="submission" date="2017-09" db="EMBL/GenBank/DDBJ databases">
        <authorList>
            <person name="Bumgarner R.E."/>
        </authorList>
    </citation>
    <scope>NUCLEOTIDE SEQUENCE [LARGE SCALE GENOMIC DNA]</scope>
    <source>
        <strain evidence="4 5">T34998</strain>
    </source>
</reference>
<sequence>MPDVDRSIGMRNIIAHDYGVLDHVIVWRGLKHECLRG</sequence>
<keyword evidence="3" id="KW-0378">Hydrolase</keyword>